<sequence>MHILDQPRTPDEKGTDGTQEQLALDPVAFLQALIRCNTVNREGNEQALADILSGALLTCSNIELHEYPIEEGRCNLIARVRSERPGPRIVLSGHLDTVPIGNVPWSHDPFAAHIIDGQLYGRGAVDMKSGLAALLCAYLRIAEREPDSWCGELILAATSSEETGAEGAKVMVESGQLPAFDTMIIAEPTDNQLVISHKGVMWIKIISHGKASHGSMPAAGINAIDRMQLLHARLSKRLRWDLTHPLLGSASAEVTMMRAGVQPNMIPDKCEMTFDIRSLPGQEHASILEIVREEIQALGDSDSSCRFDLQVLLDLPALSPAFGSPPASPAVEVALNVLEKTYGHPMHAQGAQYFTDGSIFQRIGGDILVLGPGSPSLAHQVDEHVHVDDYLKAIEIYHQILLALMASK</sequence>
<dbReference type="PANTHER" id="PTHR43808">
    <property type="entry name" value="ACETYLORNITHINE DEACETYLASE"/>
    <property type="match status" value="1"/>
</dbReference>
<dbReference type="NCBIfam" id="TIGR01910">
    <property type="entry name" value="DapE-ArgE"/>
    <property type="match status" value="1"/>
</dbReference>
<feature type="domain" description="Peptidase M20 dimerisation" evidence="10">
    <location>
        <begin position="195"/>
        <end position="299"/>
    </location>
</feature>
<reference evidence="11" key="2">
    <citation type="submission" date="2021-04" db="EMBL/GenBank/DDBJ databases">
        <authorList>
            <person name="Gilroy R."/>
        </authorList>
    </citation>
    <scope>NUCLEOTIDE SEQUENCE</scope>
    <source>
        <strain evidence="11">1193</strain>
    </source>
</reference>
<evidence type="ECO:0000259" key="10">
    <source>
        <dbReference type="Pfam" id="PF07687"/>
    </source>
</evidence>
<evidence type="ECO:0000256" key="1">
    <source>
        <dbReference type="ARBA" id="ARBA00001941"/>
    </source>
</evidence>
<organism evidence="11 12">
    <name type="scientific">Candidatus Halomonas stercoripullorum</name>
    <dbReference type="NCBI Taxonomy" id="2838617"/>
    <lineage>
        <taxon>Bacteria</taxon>
        <taxon>Pseudomonadati</taxon>
        <taxon>Pseudomonadota</taxon>
        <taxon>Gammaproteobacteria</taxon>
        <taxon>Oceanospirillales</taxon>
        <taxon>Halomonadaceae</taxon>
        <taxon>Halomonas</taxon>
    </lineage>
</organism>
<dbReference type="PANTHER" id="PTHR43808:SF8">
    <property type="entry name" value="PEPTIDASE M20 DIMERISATION DOMAIN-CONTAINING PROTEIN"/>
    <property type="match status" value="1"/>
</dbReference>
<dbReference type="InterPro" id="IPR036264">
    <property type="entry name" value="Bact_exopeptidase_dim_dom"/>
</dbReference>
<dbReference type="InterPro" id="IPR050072">
    <property type="entry name" value="Peptidase_M20A"/>
</dbReference>
<evidence type="ECO:0000256" key="6">
    <source>
        <dbReference type="ARBA" id="ARBA00022801"/>
    </source>
</evidence>
<protein>
    <submittedName>
        <fullName evidence="11">M20 family metallopeptidase</fullName>
    </submittedName>
</protein>
<keyword evidence="8" id="KW-0170">Cobalt</keyword>
<dbReference type="SUPFAM" id="SSF55031">
    <property type="entry name" value="Bacterial exopeptidase dimerisation domain"/>
    <property type="match status" value="1"/>
</dbReference>
<keyword evidence="5" id="KW-0479">Metal-binding</keyword>
<evidence type="ECO:0000256" key="9">
    <source>
        <dbReference type="SAM" id="MobiDB-lite"/>
    </source>
</evidence>
<evidence type="ECO:0000256" key="8">
    <source>
        <dbReference type="ARBA" id="ARBA00023285"/>
    </source>
</evidence>
<keyword evidence="6" id="KW-0378">Hydrolase</keyword>
<dbReference type="Pfam" id="PF07687">
    <property type="entry name" value="M20_dimer"/>
    <property type="match status" value="1"/>
</dbReference>
<dbReference type="InterPro" id="IPR010182">
    <property type="entry name" value="ArgE/DapE"/>
</dbReference>
<gene>
    <name evidence="11" type="ORF">H9854_10090</name>
</gene>
<dbReference type="Gene3D" id="3.30.70.360">
    <property type="match status" value="1"/>
</dbReference>
<dbReference type="GO" id="GO:0016787">
    <property type="term" value="F:hydrolase activity"/>
    <property type="evidence" value="ECO:0007669"/>
    <property type="project" value="UniProtKB-KW"/>
</dbReference>
<dbReference type="Proteomes" id="UP000824248">
    <property type="component" value="Unassembled WGS sequence"/>
</dbReference>
<comment type="caution">
    <text evidence="11">The sequence shown here is derived from an EMBL/GenBank/DDBJ whole genome shotgun (WGS) entry which is preliminary data.</text>
</comment>
<dbReference type="GO" id="GO:0008652">
    <property type="term" value="P:amino acid biosynthetic process"/>
    <property type="evidence" value="ECO:0007669"/>
    <property type="project" value="UniProtKB-KW"/>
</dbReference>
<evidence type="ECO:0000256" key="7">
    <source>
        <dbReference type="ARBA" id="ARBA00022833"/>
    </source>
</evidence>
<reference evidence="11" key="1">
    <citation type="journal article" date="2021" name="PeerJ">
        <title>Extensive microbial diversity within the chicken gut microbiome revealed by metagenomics and culture.</title>
        <authorList>
            <person name="Gilroy R."/>
            <person name="Ravi A."/>
            <person name="Getino M."/>
            <person name="Pursley I."/>
            <person name="Horton D.L."/>
            <person name="Alikhan N.F."/>
            <person name="Baker D."/>
            <person name="Gharbi K."/>
            <person name="Hall N."/>
            <person name="Watson M."/>
            <person name="Adriaenssens E.M."/>
            <person name="Foster-Nyarko E."/>
            <person name="Jarju S."/>
            <person name="Secka A."/>
            <person name="Antonio M."/>
            <person name="Oren A."/>
            <person name="Chaudhuri R.R."/>
            <person name="La Ragione R."/>
            <person name="Hildebrand F."/>
            <person name="Pallen M.J."/>
        </authorList>
    </citation>
    <scope>NUCLEOTIDE SEQUENCE</scope>
    <source>
        <strain evidence="11">1193</strain>
    </source>
</reference>
<evidence type="ECO:0000313" key="11">
    <source>
        <dbReference type="EMBL" id="HIX62568.1"/>
    </source>
</evidence>
<evidence type="ECO:0000313" key="12">
    <source>
        <dbReference type="Proteomes" id="UP000824248"/>
    </source>
</evidence>
<keyword evidence="7" id="KW-0862">Zinc</keyword>
<evidence type="ECO:0000256" key="5">
    <source>
        <dbReference type="ARBA" id="ARBA00022723"/>
    </source>
</evidence>
<comment type="similarity">
    <text evidence="3">Belongs to the peptidase M20A family.</text>
</comment>
<dbReference type="InterPro" id="IPR011650">
    <property type="entry name" value="Peptidase_M20_dimer"/>
</dbReference>
<accession>A0A9D1WNX3</accession>
<comment type="cofactor">
    <cofactor evidence="1">
        <name>Co(2+)</name>
        <dbReference type="ChEBI" id="CHEBI:48828"/>
    </cofactor>
</comment>
<evidence type="ECO:0000256" key="4">
    <source>
        <dbReference type="ARBA" id="ARBA00022605"/>
    </source>
</evidence>
<comment type="cofactor">
    <cofactor evidence="2">
        <name>Zn(2+)</name>
        <dbReference type="ChEBI" id="CHEBI:29105"/>
    </cofactor>
</comment>
<dbReference type="SUPFAM" id="SSF53187">
    <property type="entry name" value="Zn-dependent exopeptidases"/>
    <property type="match status" value="1"/>
</dbReference>
<dbReference type="InterPro" id="IPR002933">
    <property type="entry name" value="Peptidase_M20"/>
</dbReference>
<name>A0A9D1WNX3_9GAMM</name>
<evidence type="ECO:0000256" key="3">
    <source>
        <dbReference type="ARBA" id="ARBA00006247"/>
    </source>
</evidence>
<keyword evidence="4" id="KW-0028">Amino-acid biosynthesis</keyword>
<dbReference type="Pfam" id="PF01546">
    <property type="entry name" value="Peptidase_M20"/>
    <property type="match status" value="1"/>
</dbReference>
<feature type="region of interest" description="Disordered" evidence="9">
    <location>
        <begin position="1"/>
        <end position="21"/>
    </location>
</feature>
<evidence type="ECO:0000256" key="2">
    <source>
        <dbReference type="ARBA" id="ARBA00001947"/>
    </source>
</evidence>
<dbReference type="GO" id="GO:0046872">
    <property type="term" value="F:metal ion binding"/>
    <property type="evidence" value="ECO:0007669"/>
    <property type="project" value="UniProtKB-KW"/>
</dbReference>
<dbReference type="EMBL" id="DXFC01000299">
    <property type="protein sequence ID" value="HIX62568.1"/>
    <property type="molecule type" value="Genomic_DNA"/>
</dbReference>
<dbReference type="Gene3D" id="3.40.630.10">
    <property type="entry name" value="Zn peptidases"/>
    <property type="match status" value="1"/>
</dbReference>
<proteinExistence type="inferred from homology"/>
<dbReference type="AlphaFoldDB" id="A0A9D1WNX3"/>
<dbReference type="CDD" id="cd08659">
    <property type="entry name" value="M20_ArgE_DapE-like"/>
    <property type="match status" value="1"/>
</dbReference>